<accession>A0A1L3Q346</accession>
<evidence type="ECO:0000313" key="4">
    <source>
        <dbReference type="EMBL" id="SDW50977.1"/>
    </source>
</evidence>
<evidence type="ECO:0000313" key="3">
    <source>
        <dbReference type="EMBL" id="RNI09647.1"/>
    </source>
</evidence>
<dbReference type="NCBIfam" id="TIGR03121">
    <property type="entry name" value="one_C_dehyd_A"/>
    <property type="match status" value="1"/>
</dbReference>
<dbReference type="EMBL" id="FNMU01000003">
    <property type="protein sequence ID" value="SDW50977.1"/>
    <property type="molecule type" value="Genomic_DNA"/>
</dbReference>
<reference evidence="4 6" key="2">
    <citation type="submission" date="2016-10" db="EMBL/GenBank/DDBJ databases">
        <authorList>
            <person name="de Groot N.N."/>
        </authorList>
    </citation>
    <scope>NUCLEOTIDE SEQUENCE [LARGE SCALE GENOMIC DNA]</scope>
    <source>
        <strain evidence="4 6">Z-7982</strain>
    </source>
</reference>
<dbReference type="Gene3D" id="2.30.40.10">
    <property type="entry name" value="Urease, subunit C, domain 1"/>
    <property type="match status" value="2"/>
</dbReference>
<dbReference type="CDD" id="cd01304">
    <property type="entry name" value="FMDH_A"/>
    <property type="match status" value="1"/>
</dbReference>
<organism evidence="2 5">
    <name type="scientific">Methanohalophilus halophilus</name>
    <dbReference type="NCBI Taxonomy" id="2177"/>
    <lineage>
        <taxon>Archaea</taxon>
        <taxon>Methanobacteriati</taxon>
        <taxon>Methanobacteriota</taxon>
        <taxon>Stenosarchaea group</taxon>
        <taxon>Methanomicrobia</taxon>
        <taxon>Methanosarcinales</taxon>
        <taxon>Methanosarcinaceae</taxon>
        <taxon>Methanohalophilus</taxon>
    </lineage>
</organism>
<sequence>MAATIAIKNGHVFDPLNEINGDVMDIYIKDGKVVPELSDAEMKDAKVVDATGKTVMPGGVDSHTHIAGAKVNSGRLMRPEDSYKWNRPKTSITHGGTGETVPSVYLEGYEYAQMGYTTAFEAAVPPLEARHTHEEMHSIPMLDMGGYLVLGNNWFMMRYLKEGDIDKAAAYVAWMMRTHKTYGIKCVNPAGVENWGWGKNVESLDETNIHFEITPREIIEGLTEVNEMLGVPMPVHLHANNLGHPGCYETTKESLTIPSKVKPNQDMGVEWAETKIDPTKDKSIYLTHLQFNAFGGTSWRDFESGVKDITDYVNSQDHVVIDSGSVPFGEATCMTGDGPSIHDIAVLTGGKWSNCDVELECGSGVCPFTYLKSNPVHSVQWAMGLESLLLIDDPWKTIMTTDNPNGGPFTKYPNVMTWLMSEAYRNETFSEVHKWANDRSTLGGVSRELSLYDIATITRATPAKTNGMAHRKGSLAVGADGDVTIYDIDPTKLDVTANYDDLITKFRYADYTIKGGEIAAHNGEIMSIPERRTYYSDIKVDANEEKKMLDDVKDWFRYYTLGFENYPTPEKYLVNPTPINVNMEK</sequence>
<dbReference type="InterPro" id="IPR012027">
    <property type="entry name" value="Formylmethanofuran_DH_asu"/>
</dbReference>
<dbReference type="InterPro" id="IPR013108">
    <property type="entry name" value="Amidohydro_3"/>
</dbReference>
<dbReference type="PANTHER" id="PTHR11647:SF1">
    <property type="entry name" value="COLLAPSIN RESPONSE MEDIATOR PROTEIN"/>
    <property type="match status" value="1"/>
</dbReference>
<proteinExistence type="predicted"/>
<dbReference type="PIRSF" id="PIRSF006453">
    <property type="entry name" value="FwdA"/>
    <property type="match status" value="1"/>
</dbReference>
<dbReference type="GO" id="GO:0016810">
    <property type="term" value="F:hydrolase activity, acting on carbon-nitrogen (but not peptide) bonds"/>
    <property type="evidence" value="ECO:0007669"/>
    <property type="project" value="InterPro"/>
</dbReference>
<dbReference type="GeneID" id="30583539"/>
<dbReference type="STRING" id="2177.BHR79_07195"/>
<dbReference type="OrthoDB" id="8791at2157"/>
<evidence type="ECO:0000313" key="7">
    <source>
        <dbReference type="Proteomes" id="UP000267921"/>
    </source>
</evidence>
<reference evidence="2 5" key="1">
    <citation type="submission" date="2016-10" db="EMBL/GenBank/DDBJ databases">
        <title>Methanohalophilus halophilus.</title>
        <authorList>
            <person name="L'haridon S."/>
        </authorList>
    </citation>
    <scope>NUCLEOTIDE SEQUENCE [LARGE SCALE GENOMIC DNA]</scope>
    <source>
        <strain evidence="2 5">Z-7982</strain>
    </source>
</reference>
<evidence type="ECO:0000259" key="1">
    <source>
        <dbReference type="Pfam" id="PF07969"/>
    </source>
</evidence>
<dbReference type="FunFam" id="2.30.40.10:FF:000038">
    <property type="entry name" value="Formylmethanofuran dehydrogenase, subunit A"/>
    <property type="match status" value="1"/>
</dbReference>
<dbReference type="Proteomes" id="UP000267921">
    <property type="component" value="Unassembled WGS sequence"/>
</dbReference>
<dbReference type="InterPro" id="IPR050378">
    <property type="entry name" value="Metallo-dep_Hydrolases_sf"/>
</dbReference>
<evidence type="ECO:0000313" key="6">
    <source>
        <dbReference type="Proteomes" id="UP000198669"/>
    </source>
</evidence>
<dbReference type="InterPro" id="IPR032466">
    <property type="entry name" value="Metal_Hydrolase"/>
</dbReference>
<protein>
    <submittedName>
        <fullName evidence="2">Formylmethanofuran dehydrogenase subunit A</fullName>
    </submittedName>
    <submittedName>
        <fullName evidence="4">Formylmethanofuran dehydrogenase, subunit A</fullName>
    </submittedName>
</protein>
<keyword evidence="5" id="KW-1185">Reference proteome</keyword>
<dbReference type="Pfam" id="PF07969">
    <property type="entry name" value="Amidohydro_3"/>
    <property type="match status" value="1"/>
</dbReference>
<dbReference type="Proteomes" id="UP000198669">
    <property type="component" value="Unassembled WGS sequence"/>
</dbReference>
<dbReference type="AlphaFoldDB" id="A0A1L3Q346"/>
<dbReference type="PANTHER" id="PTHR11647">
    <property type="entry name" value="HYDRANTOINASE/DIHYDROPYRIMIDINASE FAMILY MEMBER"/>
    <property type="match status" value="1"/>
</dbReference>
<dbReference type="InterPro" id="IPR011059">
    <property type="entry name" value="Metal-dep_hydrolase_composite"/>
</dbReference>
<dbReference type="Proteomes" id="UP000186879">
    <property type="component" value="Chromosome"/>
</dbReference>
<dbReference type="Gene3D" id="3.20.20.140">
    <property type="entry name" value="Metal-dependent hydrolases"/>
    <property type="match status" value="1"/>
</dbReference>
<evidence type="ECO:0000313" key="2">
    <source>
        <dbReference type="EMBL" id="APH39288.1"/>
    </source>
</evidence>
<dbReference type="SUPFAM" id="SSF51556">
    <property type="entry name" value="Metallo-dependent hydrolases"/>
    <property type="match status" value="1"/>
</dbReference>
<reference evidence="3 7" key="3">
    <citation type="submission" date="2018-10" db="EMBL/GenBank/DDBJ databases">
        <title>Cultivation of a novel Methanohalophilus strain from Kebrit Deep of the Red Sea and a genomic comparison of members of the genus Methanohalophilus.</title>
        <authorList>
            <person name="Guan Y."/>
            <person name="Ngugi D.K."/>
            <person name="Stingl U."/>
        </authorList>
    </citation>
    <scope>NUCLEOTIDE SEQUENCE [LARGE SCALE GENOMIC DNA]</scope>
    <source>
        <strain evidence="3 7">DSM 3094</strain>
    </source>
</reference>
<evidence type="ECO:0000313" key="5">
    <source>
        <dbReference type="Proteomes" id="UP000186879"/>
    </source>
</evidence>
<feature type="domain" description="Amidohydrolase 3" evidence="1">
    <location>
        <begin position="46"/>
        <end position="518"/>
    </location>
</feature>
<dbReference type="RefSeq" id="WP_072561719.1">
    <property type="nucleotide sequence ID" value="NZ_CP017921.1"/>
</dbReference>
<gene>
    <name evidence="2" type="ORF">BHR79_07195</name>
    <name evidence="3" type="ORF">EFE40_03040</name>
    <name evidence="4" type="ORF">SAMN04515625_1072</name>
</gene>
<name>A0A1L3Q346_9EURY</name>
<dbReference type="EMBL" id="RJJG01000003">
    <property type="protein sequence ID" value="RNI09647.1"/>
    <property type="molecule type" value="Genomic_DNA"/>
</dbReference>
<dbReference type="EMBL" id="CP017921">
    <property type="protein sequence ID" value="APH39288.1"/>
    <property type="molecule type" value="Genomic_DNA"/>
</dbReference>
<dbReference type="SUPFAM" id="SSF51338">
    <property type="entry name" value="Composite domain of metallo-dependent hydrolases"/>
    <property type="match status" value="2"/>
</dbReference>
<dbReference type="KEGG" id="mhaz:BHR79_07195"/>